<proteinExistence type="predicted"/>
<evidence type="ECO:0000313" key="2">
    <source>
        <dbReference type="Proteomes" id="UP000283128"/>
    </source>
</evidence>
<reference evidence="1 2" key="1">
    <citation type="submission" date="2019-01" db="EMBL/GenBank/DDBJ databases">
        <title>Genome sequences of Streptomyces and Rhizobium isolates collected from root and soil.</title>
        <authorList>
            <person name="Chhettri S."/>
            <person name="Sevigny J.L."/>
            <person name="Sen A."/>
            <person name="Ennis N."/>
            <person name="Tisa L."/>
        </authorList>
    </citation>
    <scope>NUCLEOTIDE SEQUENCE [LARGE SCALE GENOMIC DNA]</scope>
    <source>
        <strain evidence="1 2">San01</strain>
    </source>
</reference>
<keyword evidence="2" id="KW-1185">Reference proteome</keyword>
<protein>
    <submittedName>
        <fullName evidence="1">Uncharacterized protein</fullName>
    </submittedName>
</protein>
<gene>
    <name evidence="1" type="ORF">EOT10_40220</name>
</gene>
<accession>A0A437NY16</accession>
<dbReference type="Proteomes" id="UP000283128">
    <property type="component" value="Unassembled WGS sequence"/>
</dbReference>
<evidence type="ECO:0000313" key="1">
    <source>
        <dbReference type="EMBL" id="RVU14818.1"/>
    </source>
</evidence>
<sequence length="152" mass="15564">MDPISIALLAALAGGFGGEAGRQVWVSLRDLVRRPLNRSDGAPALPAVSSGEVELTALVQAPDETEHAQALSTALAVRAAVDPDFASALGTWAEQAHRVDAMRSGVSNEISGGTQYGPVLQGLNYSQLTFNAAPAPADQGGAVEGLDSEGEQ</sequence>
<dbReference type="AlphaFoldDB" id="A0A437NY16"/>
<dbReference type="EMBL" id="RZYA01000038">
    <property type="protein sequence ID" value="RVU14818.1"/>
    <property type="molecule type" value="Genomic_DNA"/>
</dbReference>
<organism evidence="1 2">
    <name type="scientific">Streptomyces antnestii</name>
    <dbReference type="NCBI Taxonomy" id="2494256"/>
    <lineage>
        <taxon>Bacteria</taxon>
        <taxon>Bacillati</taxon>
        <taxon>Actinomycetota</taxon>
        <taxon>Actinomycetes</taxon>
        <taxon>Kitasatosporales</taxon>
        <taxon>Streptomycetaceae</taxon>
        <taxon>Streptomyces</taxon>
    </lineage>
</organism>
<name>A0A437NY16_9ACTN</name>
<dbReference type="OrthoDB" id="4334952at2"/>
<comment type="caution">
    <text evidence="1">The sequence shown here is derived from an EMBL/GenBank/DDBJ whole genome shotgun (WGS) entry which is preliminary data.</text>
</comment>